<reference evidence="4" key="1">
    <citation type="submission" date="2025-08" db="UniProtKB">
        <authorList>
            <consortium name="RefSeq"/>
        </authorList>
    </citation>
    <scope>IDENTIFICATION</scope>
</reference>
<accession>A0ABM0K6L7</accession>
<gene>
    <name evidence="4" type="primary">LOC101864566</name>
</gene>
<proteinExistence type="predicted"/>
<evidence type="ECO:0000256" key="2">
    <source>
        <dbReference type="SAM" id="SignalP"/>
    </source>
</evidence>
<evidence type="ECO:0000256" key="1">
    <source>
        <dbReference type="SAM" id="MobiDB-lite"/>
    </source>
</evidence>
<evidence type="ECO:0000313" key="4">
    <source>
        <dbReference type="RefSeq" id="XP_005109971.1"/>
    </source>
</evidence>
<feature type="signal peptide" evidence="2">
    <location>
        <begin position="1"/>
        <end position="20"/>
    </location>
</feature>
<feature type="region of interest" description="Disordered" evidence="1">
    <location>
        <begin position="394"/>
        <end position="416"/>
    </location>
</feature>
<organism evidence="3 4">
    <name type="scientific">Aplysia californica</name>
    <name type="common">California sea hare</name>
    <dbReference type="NCBI Taxonomy" id="6500"/>
    <lineage>
        <taxon>Eukaryota</taxon>
        <taxon>Metazoa</taxon>
        <taxon>Spiralia</taxon>
        <taxon>Lophotrochozoa</taxon>
        <taxon>Mollusca</taxon>
        <taxon>Gastropoda</taxon>
        <taxon>Heterobranchia</taxon>
        <taxon>Euthyneura</taxon>
        <taxon>Tectipleura</taxon>
        <taxon>Aplysiida</taxon>
        <taxon>Aplysioidea</taxon>
        <taxon>Aplysiidae</taxon>
        <taxon>Aplysia</taxon>
    </lineage>
</organism>
<dbReference type="Proteomes" id="UP000694888">
    <property type="component" value="Unplaced"/>
</dbReference>
<feature type="region of interest" description="Disordered" evidence="1">
    <location>
        <begin position="265"/>
        <end position="288"/>
    </location>
</feature>
<evidence type="ECO:0000313" key="3">
    <source>
        <dbReference type="Proteomes" id="UP000694888"/>
    </source>
</evidence>
<dbReference type="RefSeq" id="XP_005109971.1">
    <property type="nucleotide sequence ID" value="XM_005109914.3"/>
</dbReference>
<dbReference type="GeneID" id="101864566"/>
<keyword evidence="3" id="KW-1185">Reference proteome</keyword>
<keyword evidence="2" id="KW-0732">Signal</keyword>
<sequence>MSRQVRCFVLLLQTFSLCSSMELANEDLDSLFPSGVPGGLTSQNPDTEASATLSENLIQDFGEQNINDQDETLSLLANENEEGRPGQNSDCETTLGQGCKPTSLQRQVPVMISNDLFATNERIVTPLLLMAQKGFLFAAKNDLPNLKQTDTLEEVFGNTQSGVPRPLCIGNEACMTTGPETLPSHEGLQQKRDENPVQYPTQREEPSFLGKQQWLQTDETQNSSPLRFYAMPNSGSFDHRPAKRSITPWGLDQYLEKLMKEIEGQRAGGSGLEDTSLPEAGKTHESETAELKGDMLKASDEARLDDDLSVLQFIQKQNSEKVHRRLKRSYNAHTFDRKPSSLLMEIERLSGRPEQDWQFPLVDKTLESERHSGNNVQSKIDYFHFGHNTNDNLVSASKLSPPVDSKESNKWSISRGKRSTNLKASCSGGLLRNKRMAGAKVKGVNSLDMMVQLAKVMARKSWGNKAKEVHGGVIARDETYNQRRDKRLRSVSDRFAKQMKLIRFRYLEQAKRNRDVNRLLTFFLMCKKYGHPIVINRENIQRILNPSHDLWKKKN</sequence>
<protein>
    <submittedName>
        <fullName evidence="4">Uncharacterized protein LOC101864566</fullName>
    </submittedName>
</protein>
<feature type="chain" id="PRO_5046803435" evidence="2">
    <location>
        <begin position="21"/>
        <end position="555"/>
    </location>
</feature>
<name>A0ABM0K6L7_APLCA</name>